<dbReference type="Proteomes" id="UP000520767">
    <property type="component" value="Unassembled WGS sequence"/>
</dbReference>
<gene>
    <name evidence="2" type="ORF">FHR82_006267</name>
</gene>
<name>A0A7W7QB40_9PSEU</name>
<dbReference type="GO" id="GO:0043138">
    <property type="term" value="F:3'-5' DNA helicase activity"/>
    <property type="evidence" value="ECO:0007669"/>
    <property type="project" value="TreeGrafter"/>
</dbReference>
<dbReference type="GO" id="GO:0000725">
    <property type="term" value="P:recombinational repair"/>
    <property type="evidence" value="ECO:0007669"/>
    <property type="project" value="TreeGrafter"/>
</dbReference>
<dbReference type="InterPro" id="IPR027417">
    <property type="entry name" value="P-loop_NTPase"/>
</dbReference>
<proteinExistence type="predicted"/>
<evidence type="ECO:0000259" key="1">
    <source>
        <dbReference type="Pfam" id="PF01443"/>
    </source>
</evidence>
<dbReference type="RefSeq" id="WP_311771347.1">
    <property type="nucleotide sequence ID" value="NZ_JACHJQ010000006.1"/>
</dbReference>
<keyword evidence="2" id="KW-0347">Helicase</keyword>
<dbReference type="EMBL" id="JACHJQ010000006">
    <property type="protein sequence ID" value="MBB4910009.1"/>
    <property type="molecule type" value="Genomic_DNA"/>
</dbReference>
<dbReference type="AlphaFoldDB" id="A0A7W7QB40"/>
<accession>A0A7W7QB40</accession>
<dbReference type="InterPro" id="IPR027351">
    <property type="entry name" value="(+)RNA_virus_helicase_core_dom"/>
</dbReference>
<dbReference type="GO" id="GO:0005829">
    <property type="term" value="C:cytosol"/>
    <property type="evidence" value="ECO:0007669"/>
    <property type="project" value="TreeGrafter"/>
</dbReference>
<protein>
    <submittedName>
        <fullName evidence="2">DNA helicase IV</fullName>
    </submittedName>
</protein>
<sequence>MELQAEREHIASLYARLDAERSTAAGKLDGVLIDSTAETTEALWERDVAATTLTSQIGRLKVADNGLCFGRLDHTAGETTYIGRIGLFDEENDYEPLLTDWRAPVARPFYVATAANPEGVTRRRHFRVRGRRVLSFHDDVLEHGVADSDEVLVAALNAPRSETMGDIVATIQAEQDEIIRLGRTGVVVIDGGPGTGKTVVALHRVAYLLYTHRERMSRRGVLIIGPNTGFLRYIGGVLPSLGETDVVFSTPGELLPDVKTRAADPDREVKGSLTMVDLVHAAVANRQEVPETPIEVELDDVTVEIDVAVAGRARERARGSGRLHNRAQDIFRDALVLELAEQAVDRIGEGWLDARDTPDLAADLAADVRRELISSTALAAAVELLWPRLSPRKLFSDLYTSPERLAAIRAPRSFLRDRGDAWTVSDVPLLDEAAELLGAYESDEEAEQTRREQEAYARGVLDILDTDEDPDEEMLRAVDLIDPTQLAERQEERDHRSLAERAAADREWTYGHVVVDEAQELSEMDWRVLMRRCPSRSMTIVGDLAQRESPAGARTWANMLDEYVPNRWTYRQLTINYRMPAEIMDVAASLLSTMDTSAQPPKSVRSTGVPPWSRWAPAGKLAAAVTEMVARMEEEIGEGTIAVIAPDGSTLNVDALVLPPRATKGLEFDGVIVVEPATIMAGSAGAAELYVALTRATQRLGVVHSAPLPDCLMLLDDVTP</sequence>
<keyword evidence="2" id="KW-0547">Nucleotide-binding</keyword>
<keyword evidence="2" id="KW-0378">Hydrolase</keyword>
<dbReference type="PANTHER" id="PTHR11070">
    <property type="entry name" value="UVRD / RECB / PCRA DNA HELICASE FAMILY MEMBER"/>
    <property type="match status" value="1"/>
</dbReference>
<organism evidence="2 3">
    <name type="scientific">Actinophytocola algeriensis</name>
    <dbReference type="NCBI Taxonomy" id="1768010"/>
    <lineage>
        <taxon>Bacteria</taxon>
        <taxon>Bacillati</taxon>
        <taxon>Actinomycetota</taxon>
        <taxon>Actinomycetes</taxon>
        <taxon>Pseudonocardiales</taxon>
        <taxon>Pseudonocardiaceae</taxon>
    </lineage>
</organism>
<dbReference type="InterPro" id="IPR000212">
    <property type="entry name" value="DNA_helicase_UvrD/REP"/>
</dbReference>
<dbReference type="Gene3D" id="3.40.50.300">
    <property type="entry name" value="P-loop containing nucleotide triphosphate hydrolases"/>
    <property type="match status" value="3"/>
</dbReference>
<feature type="domain" description="(+)RNA virus helicase C-terminal" evidence="1">
    <location>
        <begin position="508"/>
        <end position="702"/>
    </location>
</feature>
<dbReference type="GO" id="GO:0003677">
    <property type="term" value="F:DNA binding"/>
    <property type="evidence" value="ECO:0007669"/>
    <property type="project" value="InterPro"/>
</dbReference>
<comment type="caution">
    <text evidence="2">The sequence shown here is derived from an EMBL/GenBank/DDBJ whole genome shotgun (WGS) entry which is preliminary data.</text>
</comment>
<evidence type="ECO:0000313" key="2">
    <source>
        <dbReference type="EMBL" id="MBB4910009.1"/>
    </source>
</evidence>
<keyword evidence="3" id="KW-1185">Reference proteome</keyword>
<dbReference type="GO" id="GO:0005524">
    <property type="term" value="F:ATP binding"/>
    <property type="evidence" value="ECO:0007669"/>
    <property type="project" value="InterPro"/>
</dbReference>
<keyword evidence="2" id="KW-0067">ATP-binding</keyword>
<dbReference type="SUPFAM" id="SSF52540">
    <property type="entry name" value="P-loop containing nucleoside triphosphate hydrolases"/>
    <property type="match status" value="1"/>
</dbReference>
<evidence type="ECO:0000313" key="3">
    <source>
        <dbReference type="Proteomes" id="UP000520767"/>
    </source>
</evidence>
<reference evidence="2 3" key="1">
    <citation type="submission" date="2020-08" db="EMBL/GenBank/DDBJ databases">
        <title>Genomic Encyclopedia of Type Strains, Phase III (KMG-III): the genomes of soil and plant-associated and newly described type strains.</title>
        <authorList>
            <person name="Whitman W."/>
        </authorList>
    </citation>
    <scope>NUCLEOTIDE SEQUENCE [LARGE SCALE GENOMIC DNA]</scope>
    <source>
        <strain evidence="2 3">CECT 8960</strain>
    </source>
</reference>
<dbReference type="Pfam" id="PF01443">
    <property type="entry name" value="Viral_helicase1"/>
    <property type="match status" value="1"/>
</dbReference>
<dbReference type="PANTHER" id="PTHR11070:SF45">
    <property type="entry name" value="DNA 3'-5' HELICASE"/>
    <property type="match status" value="1"/>
</dbReference>